<dbReference type="RefSeq" id="WP_062479655.1">
    <property type="nucleotide sequence ID" value="NZ_CP013650.1"/>
</dbReference>
<organism evidence="2 3">
    <name type="scientific">Lacimicrobium alkaliphilum</name>
    <dbReference type="NCBI Taxonomy" id="1526571"/>
    <lineage>
        <taxon>Bacteria</taxon>
        <taxon>Pseudomonadati</taxon>
        <taxon>Pseudomonadota</taxon>
        <taxon>Gammaproteobacteria</taxon>
        <taxon>Alteromonadales</taxon>
        <taxon>Alteromonadaceae</taxon>
        <taxon>Lacimicrobium</taxon>
    </lineage>
</organism>
<dbReference type="PROSITE" id="PS51257">
    <property type="entry name" value="PROKAR_LIPOPROTEIN"/>
    <property type="match status" value="1"/>
</dbReference>
<dbReference type="OrthoDB" id="5422169at2"/>
<accession>A0A0U3AWK3</accession>
<dbReference type="InterPro" id="IPR037873">
    <property type="entry name" value="BamE-like"/>
</dbReference>
<gene>
    <name evidence="2" type="ORF">AT746_09460</name>
</gene>
<reference evidence="2 3" key="1">
    <citation type="submission" date="2015-12" db="EMBL/GenBank/DDBJ databases">
        <title>Complete genome of Lacimicrobium alkaliphilum KCTC 32984.</title>
        <authorList>
            <person name="Kim S.-G."/>
            <person name="Lee Y.-J."/>
        </authorList>
    </citation>
    <scope>NUCLEOTIDE SEQUENCE [LARGE SCALE GENOMIC DNA]</scope>
    <source>
        <strain evidence="2 3">YelD216</strain>
    </source>
</reference>
<keyword evidence="1" id="KW-0732">Signal</keyword>
<dbReference type="Proteomes" id="UP000068447">
    <property type="component" value="Chromosome"/>
</dbReference>
<evidence type="ECO:0000313" key="3">
    <source>
        <dbReference type="Proteomes" id="UP000068447"/>
    </source>
</evidence>
<dbReference type="EMBL" id="CP013650">
    <property type="protein sequence ID" value="ALS98463.1"/>
    <property type="molecule type" value="Genomic_DNA"/>
</dbReference>
<dbReference type="AlphaFoldDB" id="A0A0U3AWK3"/>
<dbReference type="Pfam" id="PF12978">
    <property type="entry name" value="DUF3862"/>
    <property type="match status" value="1"/>
</dbReference>
<dbReference type="Gene3D" id="3.30.1450.10">
    <property type="match status" value="1"/>
</dbReference>
<name>A0A0U3AWK3_9ALTE</name>
<dbReference type="InterPro" id="IPR024418">
    <property type="entry name" value="DUF3862"/>
</dbReference>
<dbReference type="STRING" id="1526571.AT746_09460"/>
<evidence type="ECO:0000313" key="2">
    <source>
        <dbReference type="EMBL" id="ALS98463.1"/>
    </source>
</evidence>
<proteinExistence type="predicted"/>
<dbReference type="KEGG" id="lal:AT746_09460"/>
<evidence type="ECO:0008006" key="4">
    <source>
        <dbReference type="Google" id="ProtNLM"/>
    </source>
</evidence>
<keyword evidence="3" id="KW-1185">Reference proteome</keyword>
<evidence type="ECO:0000256" key="1">
    <source>
        <dbReference type="ARBA" id="ARBA00022729"/>
    </source>
</evidence>
<protein>
    <recommendedName>
        <fullName evidence="4">DUF3862 domain-containing protein</fullName>
    </recommendedName>
</protein>
<sequence length="85" mass="9406">MKKLLVGSLLVLLAACSKVNMESYDQIKTGMSYTEVKKVLGEADKCEDKLANTQCIWGDEDKHIKVNFVADAAVYFDHKGLIPGQ</sequence>